<keyword evidence="4 8" id="KW-0133">Cell shape</keyword>
<dbReference type="EMBL" id="JANGAC010000009">
    <property type="protein sequence ID" value="MCQ4923903.1"/>
    <property type="molecule type" value="Genomic_DNA"/>
</dbReference>
<dbReference type="CDD" id="cd13123">
    <property type="entry name" value="MATE_MurJ_like"/>
    <property type="match status" value="1"/>
</dbReference>
<dbReference type="PANTHER" id="PTHR47019">
    <property type="entry name" value="LIPID II FLIPPASE MURJ"/>
    <property type="match status" value="1"/>
</dbReference>
<feature type="transmembrane region" description="Helical" evidence="9">
    <location>
        <begin position="381"/>
        <end position="401"/>
    </location>
</feature>
<comment type="subcellular location">
    <subcellularLocation>
        <location evidence="1">Cell membrane</location>
        <topology evidence="1">Multi-pass membrane protein</topology>
    </subcellularLocation>
</comment>
<feature type="transmembrane region" description="Helical" evidence="9">
    <location>
        <begin position="12"/>
        <end position="33"/>
    </location>
</feature>
<evidence type="ECO:0000256" key="5">
    <source>
        <dbReference type="ARBA" id="ARBA00022984"/>
    </source>
</evidence>
<feature type="transmembrane region" description="Helical" evidence="9">
    <location>
        <begin position="91"/>
        <end position="117"/>
    </location>
</feature>
<evidence type="ECO:0000256" key="4">
    <source>
        <dbReference type="ARBA" id="ARBA00022960"/>
    </source>
</evidence>
<reference evidence="10 11" key="1">
    <citation type="submission" date="2022-06" db="EMBL/GenBank/DDBJ databases">
        <title>Isolation of gut microbiota from human fecal samples.</title>
        <authorList>
            <person name="Pamer E.G."/>
            <person name="Barat B."/>
            <person name="Waligurski E."/>
            <person name="Medina S."/>
            <person name="Paddock L."/>
            <person name="Mostad J."/>
        </authorList>
    </citation>
    <scope>NUCLEOTIDE SEQUENCE [LARGE SCALE GENOMIC DNA]</scope>
    <source>
        <strain evidence="10 11">DFI.7.95</strain>
    </source>
</reference>
<dbReference type="InterPro" id="IPR004268">
    <property type="entry name" value="MurJ"/>
</dbReference>
<keyword evidence="8" id="KW-0813">Transport</keyword>
<gene>
    <name evidence="10" type="primary">murJ</name>
    <name evidence="10" type="ORF">NE686_12450</name>
</gene>
<keyword evidence="8" id="KW-0961">Cell wall biogenesis/degradation</keyword>
<feature type="transmembrane region" description="Helical" evidence="9">
    <location>
        <begin position="45"/>
        <end position="71"/>
    </location>
</feature>
<keyword evidence="2 8" id="KW-1003">Cell membrane</keyword>
<dbReference type="PANTHER" id="PTHR47019:SF1">
    <property type="entry name" value="LIPID II FLIPPASE MURJ"/>
    <property type="match status" value="1"/>
</dbReference>
<feature type="transmembrane region" description="Helical" evidence="9">
    <location>
        <begin position="356"/>
        <end position="374"/>
    </location>
</feature>
<evidence type="ECO:0000256" key="1">
    <source>
        <dbReference type="ARBA" id="ARBA00004651"/>
    </source>
</evidence>
<keyword evidence="11" id="KW-1185">Reference proteome</keyword>
<feature type="transmembrane region" description="Helical" evidence="9">
    <location>
        <begin position="312"/>
        <end position="336"/>
    </location>
</feature>
<comment type="similarity">
    <text evidence="8">Belongs to the MurJ/MviN family.</text>
</comment>
<evidence type="ECO:0000256" key="9">
    <source>
        <dbReference type="SAM" id="Phobius"/>
    </source>
</evidence>
<evidence type="ECO:0000313" key="11">
    <source>
        <dbReference type="Proteomes" id="UP001524478"/>
    </source>
</evidence>
<comment type="caution">
    <text evidence="10">The sequence shown here is derived from an EMBL/GenBank/DDBJ whole genome shotgun (WGS) entry which is preliminary data.</text>
</comment>
<dbReference type="InterPro" id="IPR051050">
    <property type="entry name" value="Lipid_II_flippase_MurJ/MviN"/>
</dbReference>
<evidence type="ECO:0000256" key="3">
    <source>
        <dbReference type="ARBA" id="ARBA00022692"/>
    </source>
</evidence>
<protein>
    <recommendedName>
        <fullName evidence="8">Lipid II flippase</fullName>
    </recommendedName>
</protein>
<organism evidence="10 11">
    <name type="scientific">Tissierella carlieri</name>
    <dbReference type="NCBI Taxonomy" id="689904"/>
    <lineage>
        <taxon>Bacteria</taxon>
        <taxon>Bacillati</taxon>
        <taxon>Bacillota</taxon>
        <taxon>Tissierellia</taxon>
        <taxon>Tissierellales</taxon>
        <taxon>Tissierellaceae</taxon>
        <taxon>Tissierella</taxon>
    </lineage>
</organism>
<feature type="transmembrane region" description="Helical" evidence="9">
    <location>
        <begin position="273"/>
        <end position="291"/>
    </location>
</feature>
<evidence type="ECO:0000256" key="2">
    <source>
        <dbReference type="ARBA" id="ARBA00022475"/>
    </source>
</evidence>
<feature type="transmembrane region" description="Helical" evidence="9">
    <location>
        <begin position="407"/>
        <end position="426"/>
    </location>
</feature>
<dbReference type="Pfam" id="PF03023">
    <property type="entry name" value="MurJ"/>
    <property type="match status" value="1"/>
</dbReference>
<evidence type="ECO:0000313" key="10">
    <source>
        <dbReference type="EMBL" id="MCQ4923903.1"/>
    </source>
</evidence>
<keyword evidence="7 8" id="KW-0472">Membrane</keyword>
<sequence length="502" mass="55006">MKRKKAMKEATLYIIYFGIAAKVLSFIKGILTASKIGVSYKMDSYLLAFSTIMLLTSLISDGIIIAVIPLLQEIQERHGIERKISYTNNLINITAVFSFILILIGFIEAPAIIKIFGPGFKGKELDKTILLFRIGLPIISLSWINAIFSGFLQSVHSFKGGPKGKVASGILHIIYLLFFAKTFALKGLMVTGIISAIGQIYIFRKGLKRNEFKYSWNFDLKDKYIKKLRGYLIPIVAGVGINELNVSIDNAVASTLSAGSIAELSYANEIIDLFLGVFIAAIVTVIFPVLSEDYNKHDEDHLKNEIKHGMNMVLIIAIPVSIILITMAEPIVKIIFQRGAFDAKASLLTSKVLAHYAFGLVAMALIPLITRAYYSIQDMKTPVVISLAALGINTILDLSLAPFMGNSGIALGTSISIILALIYGIFDLNRKLDIVRDDGLKDTVLKIGVATVIMTESMFLAHGTISTLLNDLLINNILDISFSTITGVGVYAEVCKVLRVKI</sequence>
<keyword evidence="5 8" id="KW-0573">Peptidoglycan synthesis</keyword>
<evidence type="ECO:0000256" key="7">
    <source>
        <dbReference type="ARBA" id="ARBA00023136"/>
    </source>
</evidence>
<feature type="transmembrane region" description="Helical" evidence="9">
    <location>
        <begin position="129"/>
        <end position="152"/>
    </location>
</feature>
<accession>A0ABT1SBP1</accession>
<dbReference type="RefSeq" id="WP_256311759.1">
    <property type="nucleotide sequence ID" value="NZ_JANGAC010000009.1"/>
</dbReference>
<dbReference type="PIRSF" id="PIRSF002869">
    <property type="entry name" value="MviN"/>
    <property type="match status" value="1"/>
</dbReference>
<evidence type="ECO:0000256" key="8">
    <source>
        <dbReference type="PIRNR" id="PIRNR002869"/>
    </source>
</evidence>
<keyword evidence="3 9" id="KW-0812">Transmembrane</keyword>
<dbReference type="NCBIfam" id="TIGR01695">
    <property type="entry name" value="murJ_mviN"/>
    <property type="match status" value="1"/>
</dbReference>
<comment type="function">
    <text evidence="8">Involved in peptidoglycan biosynthesis. Transports lipid-linked peptidoglycan precursors from the inner to the outer leaflet of the cytoplasmic membrane.</text>
</comment>
<name>A0ABT1SBP1_9FIRM</name>
<dbReference type="PRINTS" id="PR01806">
    <property type="entry name" value="VIRFACTRMVIN"/>
</dbReference>
<proteinExistence type="inferred from homology"/>
<evidence type="ECO:0000256" key="6">
    <source>
        <dbReference type="ARBA" id="ARBA00022989"/>
    </source>
</evidence>
<feature type="transmembrane region" description="Helical" evidence="9">
    <location>
        <begin position="164"/>
        <end position="183"/>
    </location>
</feature>
<keyword evidence="6 9" id="KW-1133">Transmembrane helix</keyword>
<dbReference type="Proteomes" id="UP001524478">
    <property type="component" value="Unassembled WGS sequence"/>
</dbReference>